<evidence type="ECO:0000313" key="3">
    <source>
        <dbReference type="EMBL" id="RYC14148.1"/>
    </source>
</evidence>
<dbReference type="OrthoDB" id="3781094at2"/>
<proteinExistence type="predicted"/>
<organism evidence="3 4">
    <name type="scientific">Nocardioides zhouii</name>
    <dbReference type="NCBI Taxonomy" id="1168729"/>
    <lineage>
        <taxon>Bacteria</taxon>
        <taxon>Bacillati</taxon>
        <taxon>Actinomycetota</taxon>
        <taxon>Actinomycetes</taxon>
        <taxon>Propionibacteriales</taxon>
        <taxon>Nocardioidaceae</taxon>
        <taxon>Nocardioides</taxon>
    </lineage>
</organism>
<accession>A0A4Q2TAN2</accession>
<dbReference type="Gene3D" id="2.50.20.20">
    <property type="match status" value="1"/>
</dbReference>
<evidence type="ECO:0000256" key="2">
    <source>
        <dbReference type="SAM" id="SignalP"/>
    </source>
</evidence>
<evidence type="ECO:0000256" key="1">
    <source>
        <dbReference type="SAM" id="MobiDB-lite"/>
    </source>
</evidence>
<feature type="region of interest" description="Disordered" evidence="1">
    <location>
        <begin position="24"/>
        <end position="72"/>
    </location>
</feature>
<dbReference type="AlphaFoldDB" id="A0A4Q2TAN2"/>
<dbReference type="Proteomes" id="UP000291101">
    <property type="component" value="Unassembled WGS sequence"/>
</dbReference>
<dbReference type="SUPFAM" id="SSF89392">
    <property type="entry name" value="Prokaryotic lipoproteins and lipoprotein localization factors"/>
    <property type="match status" value="1"/>
</dbReference>
<name>A0A4Q2TAN2_9ACTN</name>
<keyword evidence="2" id="KW-0732">Signal</keyword>
<reference evidence="3 4" key="1">
    <citation type="submission" date="2019-01" db="EMBL/GenBank/DDBJ databases">
        <title>Novel species of Nocardioides.</title>
        <authorList>
            <person name="Liu Q."/>
            <person name="X Y.-H."/>
        </authorList>
    </citation>
    <scope>NUCLEOTIDE SEQUENCE [LARGE SCALE GENOMIC DNA]</scope>
    <source>
        <strain evidence="3 4">HLT2-9</strain>
    </source>
</reference>
<dbReference type="RefSeq" id="WP_129424256.1">
    <property type="nucleotide sequence ID" value="NZ_SDWV01000002.1"/>
</dbReference>
<evidence type="ECO:0008006" key="5">
    <source>
        <dbReference type="Google" id="ProtNLM"/>
    </source>
</evidence>
<gene>
    <name evidence="3" type="ORF">EUA94_02155</name>
</gene>
<comment type="caution">
    <text evidence="3">The sequence shown here is derived from an EMBL/GenBank/DDBJ whole genome shotgun (WGS) entry which is preliminary data.</text>
</comment>
<feature type="compositionally biased region" description="Acidic residues" evidence="1">
    <location>
        <begin position="41"/>
        <end position="69"/>
    </location>
</feature>
<dbReference type="PROSITE" id="PS51257">
    <property type="entry name" value="PROKAR_LIPOPROTEIN"/>
    <property type="match status" value="1"/>
</dbReference>
<feature type="chain" id="PRO_5020433235" description="LppX_LprAFG lipoprotein" evidence="2">
    <location>
        <begin position="26"/>
        <end position="293"/>
    </location>
</feature>
<feature type="signal peptide" evidence="2">
    <location>
        <begin position="1"/>
        <end position="25"/>
    </location>
</feature>
<dbReference type="InterPro" id="IPR029046">
    <property type="entry name" value="LolA/LolB/LppX"/>
</dbReference>
<protein>
    <recommendedName>
        <fullName evidence="5">LppX_LprAFG lipoprotein</fullName>
    </recommendedName>
</protein>
<sequence length="293" mass="31065">MRLTSLSRRLGTAALVLTIGVGVSACGDDSGSTDSSSSSDDSTDASTDEATDTAEEESEPEPEPDEEGAEASLAELSVDDFYPSVMAALREAETFTFTTTSDSAGQAQEMAGEARFADEGVEMKATGTGAQAMEMILVDKAMYMKSPSFGTGDKWLKIDLSDPNSLFGMIGKATDPEVMFKAMESPKKLELVGSEDVDGVETNHYRITMDPTQYLKAMEFPAAMADMLPKELVTDMWVDADNLPRRFTQTVEVKASGGGAPTTSTTEGTYADFGADVEIEAPPASQVTQAPGM</sequence>
<dbReference type="EMBL" id="SDWV01000002">
    <property type="protein sequence ID" value="RYC14148.1"/>
    <property type="molecule type" value="Genomic_DNA"/>
</dbReference>
<keyword evidence="4" id="KW-1185">Reference proteome</keyword>
<feature type="compositionally biased region" description="Low complexity" evidence="1">
    <location>
        <begin position="27"/>
        <end position="40"/>
    </location>
</feature>
<evidence type="ECO:0000313" key="4">
    <source>
        <dbReference type="Proteomes" id="UP000291101"/>
    </source>
</evidence>